<keyword evidence="8 15" id="KW-0548">Nucleotidyltransferase</keyword>
<evidence type="ECO:0000256" key="12">
    <source>
        <dbReference type="ARBA" id="ARBA00048514"/>
    </source>
</evidence>
<dbReference type="Gene3D" id="3.40.50.620">
    <property type="entry name" value="HUPs"/>
    <property type="match status" value="1"/>
</dbReference>
<evidence type="ECO:0000256" key="2">
    <source>
        <dbReference type="ARBA" id="ARBA00004658"/>
    </source>
</evidence>
<evidence type="ECO:0000256" key="5">
    <source>
        <dbReference type="ARBA" id="ARBA00022490"/>
    </source>
</evidence>
<proteinExistence type="inferred from homology"/>
<evidence type="ECO:0000256" key="8">
    <source>
        <dbReference type="ARBA" id="ARBA00022695"/>
    </source>
</evidence>
<dbReference type="CDD" id="cd09286">
    <property type="entry name" value="NMNAT_Eukarya"/>
    <property type="match status" value="1"/>
</dbReference>
<evidence type="ECO:0000256" key="13">
    <source>
        <dbReference type="ARBA" id="ARBA00048969"/>
    </source>
</evidence>
<keyword evidence="7 15" id="KW-0808">Transferase</keyword>
<dbReference type="InterPro" id="IPR031264">
    <property type="entry name" value="CRBP1"/>
</dbReference>
<dbReference type="NCBIfam" id="TIGR00482">
    <property type="entry name" value="nicotinate (nicotinamide) nucleotide adenylyltransferase"/>
    <property type="match status" value="1"/>
</dbReference>
<dbReference type="InterPro" id="IPR045094">
    <property type="entry name" value="NMNAT_euk"/>
</dbReference>
<keyword evidence="14" id="KW-0813">Transport</keyword>
<keyword evidence="11 15" id="KW-0520">NAD</keyword>
<evidence type="ECO:0000256" key="1">
    <source>
        <dbReference type="ARBA" id="ARBA00004496"/>
    </source>
</evidence>
<keyword evidence="5" id="KW-0963">Cytoplasm</keyword>
<evidence type="ECO:0000256" key="16">
    <source>
        <dbReference type="SAM" id="MobiDB-lite"/>
    </source>
</evidence>
<comment type="pathway">
    <text evidence="3">Cofactor biosynthesis; NAD(+) biosynthesis; deamido-NAD(+) from nicotinate D-ribonucleotide: step 1/1.</text>
</comment>
<name>A0ABN8ZVT7_RANTA</name>
<comment type="similarity">
    <text evidence="14">Belongs to the calycin superfamily. Fatty-acid binding protein (FABP) family.</text>
</comment>
<dbReference type="SUPFAM" id="SSF50814">
    <property type="entry name" value="Lipocalins"/>
    <property type="match status" value="1"/>
</dbReference>
<dbReference type="InterPro" id="IPR005248">
    <property type="entry name" value="NadD/NMNAT"/>
</dbReference>
<dbReference type="PANTHER" id="PTHR12039">
    <property type="entry name" value="NICOTINAMIDE MONONUCLEOTIDE ADENYLYLTRANSFERASE"/>
    <property type="match status" value="1"/>
</dbReference>
<dbReference type="InterPro" id="IPR012674">
    <property type="entry name" value="Calycin"/>
</dbReference>
<dbReference type="CDD" id="cd19462">
    <property type="entry name" value="CRBP1"/>
    <property type="match status" value="1"/>
</dbReference>
<evidence type="ECO:0000259" key="17">
    <source>
        <dbReference type="PROSITE" id="PS00214"/>
    </source>
</evidence>
<gene>
    <name evidence="18" type="ORF">MRATA1EN1_LOCUS24806</name>
</gene>
<evidence type="ECO:0000256" key="15">
    <source>
        <dbReference type="RuleBase" id="RU362021"/>
    </source>
</evidence>
<keyword evidence="10 15" id="KW-0067">ATP-binding</keyword>
<evidence type="ECO:0000313" key="18">
    <source>
        <dbReference type="EMBL" id="CAI9175844.1"/>
    </source>
</evidence>
<dbReference type="SUPFAM" id="SSF52374">
    <property type="entry name" value="Nucleotidylyl transferase"/>
    <property type="match status" value="1"/>
</dbReference>
<dbReference type="PRINTS" id="PR00178">
    <property type="entry name" value="FATTYACIDBP"/>
</dbReference>
<dbReference type="EMBL" id="OX459941">
    <property type="protein sequence ID" value="CAI9175844.1"/>
    <property type="molecule type" value="Genomic_DNA"/>
</dbReference>
<evidence type="ECO:0000256" key="9">
    <source>
        <dbReference type="ARBA" id="ARBA00022741"/>
    </source>
</evidence>
<protein>
    <recommendedName>
        <fullName evidence="15">Nicotinamide-nucleotide adenylyltransferase</fullName>
        <ecNumber evidence="15">2.7.7.1</ecNumber>
        <ecNumber evidence="15">2.7.7.18</ecNumber>
    </recommendedName>
</protein>
<accession>A0ABN8ZVT7</accession>
<comment type="similarity">
    <text evidence="4 15">Belongs to the eukaryotic NMN adenylyltransferase family.</text>
</comment>
<evidence type="ECO:0000256" key="3">
    <source>
        <dbReference type="ARBA" id="ARBA00005019"/>
    </source>
</evidence>
<dbReference type="PANTHER" id="PTHR12039:SF7">
    <property type="entry name" value="NICOTINAMIDE_NICOTINIC ACID MONONUCLEOTIDE ADENYLYLTRANSFERASE 3"/>
    <property type="match status" value="1"/>
</dbReference>
<dbReference type="InterPro" id="IPR000566">
    <property type="entry name" value="Lipocln_cytosolic_FA-bd_dom"/>
</dbReference>
<comment type="catalytic activity">
    <reaction evidence="13">
        <text>beta-nicotinamide D-ribonucleotide + ATP + H(+) = diphosphate + NAD(+)</text>
        <dbReference type="Rhea" id="RHEA:21360"/>
        <dbReference type="ChEBI" id="CHEBI:14649"/>
        <dbReference type="ChEBI" id="CHEBI:15378"/>
        <dbReference type="ChEBI" id="CHEBI:30616"/>
        <dbReference type="ChEBI" id="CHEBI:33019"/>
        <dbReference type="ChEBI" id="CHEBI:57540"/>
        <dbReference type="EC" id="2.7.7.1"/>
    </reaction>
    <physiologicalReaction direction="left-to-right" evidence="13">
        <dbReference type="Rhea" id="RHEA:21361"/>
    </physiologicalReaction>
    <physiologicalReaction direction="right-to-left" evidence="13">
        <dbReference type="Rhea" id="RHEA:21362"/>
    </physiologicalReaction>
</comment>
<evidence type="ECO:0000256" key="6">
    <source>
        <dbReference type="ARBA" id="ARBA00022642"/>
    </source>
</evidence>
<dbReference type="InterPro" id="IPR051182">
    <property type="entry name" value="Euk_NMN_adenylyltrnsfrase"/>
</dbReference>
<reference evidence="18" key="1">
    <citation type="submission" date="2023-04" db="EMBL/GenBank/DDBJ databases">
        <authorList>
            <consortium name="ELIXIR-Norway"/>
        </authorList>
    </citation>
    <scope>NUCLEOTIDE SEQUENCE [LARGE SCALE GENOMIC DNA]</scope>
</reference>
<dbReference type="EC" id="2.7.7.18" evidence="15"/>
<evidence type="ECO:0000313" key="19">
    <source>
        <dbReference type="Proteomes" id="UP001176941"/>
    </source>
</evidence>
<evidence type="ECO:0000256" key="4">
    <source>
        <dbReference type="ARBA" id="ARBA00007064"/>
    </source>
</evidence>
<dbReference type="InterPro" id="IPR000463">
    <property type="entry name" value="Fatty_acid-bd"/>
</dbReference>
<dbReference type="Pfam" id="PF01467">
    <property type="entry name" value="CTP_transf_like"/>
    <property type="match status" value="1"/>
</dbReference>
<sequence length="429" mass="49144">MKSQIPVVLLACGSFNPITNMHLRLFEVARDHLHQTGQYQVIGGIISPVNDNYGKKDLVPARHRVAMARLALQTSDWIRVDSWESEQAQWMETIKVLRHHHSELLRSLPQMEDPDQGSASSPTSTAVPELKLLCGADILKTFQTPNLWKDTHIQEIVEKFGLVCVTRAGHDPKGYVLDSPILHRYQDKIHLAREPVQNEISATYVRWALSRGQSVKYLLPDAVISYIREHDLYLRDASPERNEGLPTQGGIMEAEDRIGEVEDKMVEINEAERKKESKEMRTTSGTSGTIRPSEMPVDFTGYWKMLTNENFEEYLRALDVNVALRKIANLLKPDKEIVQEGDHMIIRTLSTFRNYIMDFQVGKEFEEDLTGIDDRKCMTTVSWDGDKLECVQKGEKEGRGWTQWIEGDELHLEMRVEGVVCKQVFKKVN</sequence>
<comment type="subcellular location">
    <subcellularLocation>
        <location evidence="1">Cytoplasm</location>
    </subcellularLocation>
</comment>
<dbReference type="Gene3D" id="2.40.128.20">
    <property type="match status" value="1"/>
</dbReference>
<evidence type="ECO:0000256" key="14">
    <source>
        <dbReference type="RuleBase" id="RU003696"/>
    </source>
</evidence>
<keyword evidence="6 15" id="KW-0662">Pyridine nucleotide biosynthesis</keyword>
<feature type="region of interest" description="Disordered" evidence="16">
    <location>
        <begin position="272"/>
        <end position="291"/>
    </location>
</feature>
<keyword evidence="19" id="KW-1185">Reference proteome</keyword>
<dbReference type="InterPro" id="IPR004821">
    <property type="entry name" value="Cyt_trans-like"/>
</dbReference>
<evidence type="ECO:0000256" key="7">
    <source>
        <dbReference type="ARBA" id="ARBA00022679"/>
    </source>
</evidence>
<evidence type="ECO:0000256" key="10">
    <source>
        <dbReference type="ARBA" id="ARBA00022840"/>
    </source>
</evidence>
<organism evidence="18 19">
    <name type="scientific">Rangifer tarandus platyrhynchus</name>
    <name type="common">Svalbard reindeer</name>
    <dbReference type="NCBI Taxonomy" id="3082113"/>
    <lineage>
        <taxon>Eukaryota</taxon>
        <taxon>Metazoa</taxon>
        <taxon>Chordata</taxon>
        <taxon>Craniata</taxon>
        <taxon>Vertebrata</taxon>
        <taxon>Euteleostomi</taxon>
        <taxon>Mammalia</taxon>
        <taxon>Eutheria</taxon>
        <taxon>Laurasiatheria</taxon>
        <taxon>Artiodactyla</taxon>
        <taxon>Ruminantia</taxon>
        <taxon>Pecora</taxon>
        <taxon>Cervidae</taxon>
        <taxon>Odocoileinae</taxon>
        <taxon>Rangifer</taxon>
    </lineage>
</organism>
<evidence type="ECO:0000256" key="11">
    <source>
        <dbReference type="ARBA" id="ARBA00023027"/>
    </source>
</evidence>
<dbReference type="InterPro" id="IPR014729">
    <property type="entry name" value="Rossmann-like_a/b/a_fold"/>
</dbReference>
<dbReference type="EC" id="2.7.7.1" evidence="15"/>
<keyword evidence="9 15" id="KW-0547">Nucleotide-binding</keyword>
<comment type="pathway">
    <text evidence="2 15">Cofactor biosynthesis; NAD(+) biosynthesis; NAD(+) from nicotinamide D-ribonucleotide: step 1/1.</text>
</comment>
<dbReference type="Proteomes" id="UP001176941">
    <property type="component" value="Chromosome 5"/>
</dbReference>
<dbReference type="PROSITE" id="PS00214">
    <property type="entry name" value="FABP"/>
    <property type="match status" value="1"/>
</dbReference>
<feature type="compositionally biased region" description="Basic and acidic residues" evidence="16">
    <location>
        <begin position="272"/>
        <end position="281"/>
    </location>
</feature>
<dbReference type="Pfam" id="PF00061">
    <property type="entry name" value="Lipocalin"/>
    <property type="match status" value="1"/>
</dbReference>
<comment type="catalytic activity">
    <reaction evidence="12">
        <text>nicotinate beta-D-ribonucleotide + ATP + H(+) = deamido-NAD(+) + diphosphate</text>
        <dbReference type="Rhea" id="RHEA:22860"/>
        <dbReference type="ChEBI" id="CHEBI:15378"/>
        <dbReference type="ChEBI" id="CHEBI:30616"/>
        <dbReference type="ChEBI" id="CHEBI:33019"/>
        <dbReference type="ChEBI" id="CHEBI:57502"/>
        <dbReference type="ChEBI" id="CHEBI:58437"/>
        <dbReference type="EC" id="2.7.7.18"/>
    </reaction>
    <physiologicalReaction direction="left-to-right" evidence="12">
        <dbReference type="Rhea" id="RHEA:22861"/>
    </physiologicalReaction>
    <physiologicalReaction direction="right-to-left" evidence="12">
        <dbReference type="Rhea" id="RHEA:22862"/>
    </physiologicalReaction>
</comment>
<feature type="domain" description="Cytosolic fatty-acid binding proteins" evidence="17">
    <location>
        <begin position="301"/>
        <end position="318"/>
    </location>
</feature>